<dbReference type="PANTHER" id="PTHR30341">
    <property type="entry name" value="SODIUM ION/PROTON ANTIPORTER NHAA-RELATED"/>
    <property type="match status" value="1"/>
</dbReference>
<feature type="transmembrane region" description="Helical" evidence="11">
    <location>
        <begin position="151"/>
        <end position="172"/>
    </location>
</feature>
<evidence type="ECO:0000256" key="12">
    <source>
        <dbReference type="SAM" id="MobiDB-lite"/>
    </source>
</evidence>
<feature type="transmembrane region" description="Helical" evidence="11">
    <location>
        <begin position="87"/>
        <end position="105"/>
    </location>
</feature>
<evidence type="ECO:0000313" key="13">
    <source>
        <dbReference type="EMBL" id="RRJ85874.1"/>
    </source>
</evidence>
<feature type="transmembrane region" description="Helical" evidence="11">
    <location>
        <begin position="237"/>
        <end position="255"/>
    </location>
</feature>
<feature type="compositionally biased region" description="Low complexity" evidence="12">
    <location>
        <begin position="1"/>
        <end position="17"/>
    </location>
</feature>
<evidence type="ECO:0000256" key="4">
    <source>
        <dbReference type="ARBA" id="ARBA00022475"/>
    </source>
</evidence>
<evidence type="ECO:0000256" key="5">
    <source>
        <dbReference type="ARBA" id="ARBA00022692"/>
    </source>
</evidence>
<keyword evidence="4 11" id="KW-1003">Cell membrane</keyword>
<keyword evidence="7 11" id="KW-0915">Sodium</keyword>
<dbReference type="EMBL" id="RQVS01000015">
    <property type="protein sequence ID" value="RRJ85874.1"/>
    <property type="molecule type" value="Genomic_DNA"/>
</dbReference>
<evidence type="ECO:0000256" key="2">
    <source>
        <dbReference type="ARBA" id="ARBA00022448"/>
    </source>
</evidence>
<evidence type="ECO:0000256" key="3">
    <source>
        <dbReference type="ARBA" id="ARBA00022449"/>
    </source>
</evidence>
<keyword evidence="8 11" id="KW-0406">Ion transport</keyword>
<dbReference type="HAMAP" id="MF_01844">
    <property type="entry name" value="NhaA"/>
    <property type="match status" value="1"/>
</dbReference>
<gene>
    <name evidence="11 13" type="primary">nhaA</name>
    <name evidence="13" type="ORF">EG850_11295</name>
</gene>
<feature type="transmembrane region" description="Helical" evidence="11">
    <location>
        <begin position="209"/>
        <end position="225"/>
    </location>
</feature>
<comment type="catalytic activity">
    <reaction evidence="11">
        <text>Na(+)(in) + 2 H(+)(out) = Na(+)(out) + 2 H(+)(in)</text>
        <dbReference type="Rhea" id="RHEA:29251"/>
        <dbReference type="ChEBI" id="CHEBI:15378"/>
        <dbReference type="ChEBI" id="CHEBI:29101"/>
    </reaction>
</comment>
<dbReference type="NCBIfam" id="TIGR00773">
    <property type="entry name" value="NhaA"/>
    <property type="match status" value="1"/>
</dbReference>
<dbReference type="InterPro" id="IPR004670">
    <property type="entry name" value="NhaA"/>
</dbReference>
<organism evidence="13 14">
    <name type="scientific">Gulosibacter macacae</name>
    <dbReference type="NCBI Taxonomy" id="2488791"/>
    <lineage>
        <taxon>Bacteria</taxon>
        <taxon>Bacillati</taxon>
        <taxon>Actinomycetota</taxon>
        <taxon>Actinomycetes</taxon>
        <taxon>Micrococcales</taxon>
        <taxon>Microbacteriaceae</taxon>
        <taxon>Gulosibacter</taxon>
    </lineage>
</organism>
<feature type="transmembrane region" description="Helical" evidence="11">
    <location>
        <begin position="298"/>
        <end position="321"/>
    </location>
</feature>
<reference evidence="13 14" key="1">
    <citation type="submission" date="2018-11" db="EMBL/GenBank/DDBJ databases">
        <title>YIM 102482-1 draft genome.</title>
        <authorList>
            <person name="Li G."/>
            <person name="Jiang Y."/>
        </authorList>
    </citation>
    <scope>NUCLEOTIDE SEQUENCE [LARGE SCALE GENOMIC DNA]</scope>
    <source>
        <strain evidence="13 14">YIM 102482-1</strain>
    </source>
</reference>
<sequence length="440" mass="46549">MNPSTSTSQPTASSEAAFAPATTDADRSEVARLSAIMSKETIGGGLLIAAAALGIVLANSPLAEWYFGLRDSYAGVQVGEWSFEMSIGHWAADGFLAVFFFLAGLELKREFVAGDLRKPSRAAIPIVAAFGGVAVPALIFVAINWSSPDTLHGWAIPTATDIAFAIAVLAVVGSKLPLALRTFLLTLAVVDDLIAISIIAIFYTSALQLWYLLAAMVPLALYWVVAHRRRDLFRRDLGAAWYMLLPLGLVCWMLFYLSGVHATIAGVLLGFAVPVRPRGKEDPSLPSLAETFEHRFRPLSAGICVPIFAFFSAGVSFSGLGGDGDGLLAPVSLGIMLALLLGKPLGITLAVWLTTRVRGINLDTSIRWLDVFALATLAGIGFTVSLLIAELSFPVGDPSHELAKVAIFIASGIAAIVGGGMLWFRGRSHARAGADTHAEG</sequence>
<dbReference type="Proteomes" id="UP000274391">
    <property type="component" value="Unassembled WGS sequence"/>
</dbReference>
<dbReference type="GO" id="GO:0005886">
    <property type="term" value="C:plasma membrane"/>
    <property type="evidence" value="ECO:0007669"/>
    <property type="project" value="UniProtKB-SubCell"/>
</dbReference>
<dbReference type="Pfam" id="PF06965">
    <property type="entry name" value="Na_H_antiport_1"/>
    <property type="match status" value="1"/>
</dbReference>
<evidence type="ECO:0000313" key="14">
    <source>
        <dbReference type="Proteomes" id="UP000274391"/>
    </source>
</evidence>
<dbReference type="PANTHER" id="PTHR30341:SF0">
    <property type="entry name" value="NA(+)_H(+) ANTIPORTER NHAA"/>
    <property type="match status" value="1"/>
</dbReference>
<dbReference type="AlphaFoldDB" id="A0A3P3VTV0"/>
<evidence type="ECO:0000256" key="9">
    <source>
        <dbReference type="ARBA" id="ARBA00023136"/>
    </source>
</evidence>
<evidence type="ECO:0000256" key="7">
    <source>
        <dbReference type="ARBA" id="ARBA00023053"/>
    </source>
</evidence>
<evidence type="ECO:0000256" key="8">
    <source>
        <dbReference type="ARBA" id="ARBA00023065"/>
    </source>
</evidence>
<keyword evidence="6 11" id="KW-1133">Transmembrane helix</keyword>
<accession>A0A3P3VTV0</accession>
<evidence type="ECO:0000256" key="11">
    <source>
        <dbReference type="HAMAP-Rule" id="MF_01844"/>
    </source>
</evidence>
<dbReference type="OrthoDB" id="9808135at2"/>
<keyword evidence="10 11" id="KW-0739">Sodium transport</keyword>
<feature type="transmembrane region" description="Helical" evidence="11">
    <location>
        <begin position="261"/>
        <end position="277"/>
    </location>
</feature>
<keyword evidence="2 11" id="KW-0813">Transport</keyword>
<dbReference type="InterPro" id="IPR023171">
    <property type="entry name" value="Na/H_antiporter_dom_sf"/>
</dbReference>
<keyword evidence="5 11" id="KW-0812">Transmembrane</keyword>
<evidence type="ECO:0000256" key="1">
    <source>
        <dbReference type="ARBA" id="ARBA00004429"/>
    </source>
</evidence>
<feature type="transmembrane region" description="Helical" evidence="11">
    <location>
        <begin position="184"/>
        <end position="203"/>
    </location>
</feature>
<dbReference type="Gene3D" id="1.20.1530.10">
    <property type="entry name" value="Na+/H+ antiporter like domain"/>
    <property type="match status" value="1"/>
</dbReference>
<keyword evidence="3 11" id="KW-0050">Antiport</keyword>
<keyword evidence="9 11" id="KW-0472">Membrane</keyword>
<comment type="subcellular location">
    <subcellularLocation>
        <location evidence="1">Cell inner membrane</location>
        <topology evidence="1">Multi-pass membrane protein</topology>
    </subcellularLocation>
    <subcellularLocation>
        <location evidence="11">Cell membrane</location>
        <topology evidence="11">Multi-pass membrane protein</topology>
    </subcellularLocation>
</comment>
<comment type="similarity">
    <text evidence="11">Belongs to the NhaA Na(+)/H(+) (TC 2.A.33) antiporter family.</text>
</comment>
<evidence type="ECO:0000256" key="10">
    <source>
        <dbReference type="ARBA" id="ARBA00023201"/>
    </source>
</evidence>
<feature type="transmembrane region" description="Helical" evidence="11">
    <location>
        <begin position="366"/>
        <end position="393"/>
    </location>
</feature>
<comment type="caution">
    <text evidence="13">The sequence shown here is derived from an EMBL/GenBank/DDBJ whole genome shotgun (WGS) entry which is preliminary data.</text>
</comment>
<protein>
    <recommendedName>
        <fullName evidence="11">Na(+)/H(+) antiporter NhaA</fullName>
    </recommendedName>
    <alternativeName>
        <fullName evidence="11">Sodium/proton antiporter NhaA</fullName>
    </alternativeName>
</protein>
<dbReference type="GO" id="GO:0015385">
    <property type="term" value="F:sodium:proton antiporter activity"/>
    <property type="evidence" value="ECO:0007669"/>
    <property type="project" value="UniProtKB-UniRule"/>
</dbReference>
<feature type="region of interest" description="Disordered" evidence="12">
    <location>
        <begin position="1"/>
        <end position="23"/>
    </location>
</feature>
<feature type="transmembrane region" description="Helical" evidence="11">
    <location>
        <begin position="327"/>
        <end position="354"/>
    </location>
</feature>
<evidence type="ECO:0000256" key="6">
    <source>
        <dbReference type="ARBA" id="ARBA00022989"/>
    </source>
</evidence>
<name>A0A3P3VTV0_9MICO</name>
<proteinExistence type="inferred from homology"/>
<dbReference type="GO" id="GO:0006885">
    <property type="term" value="P:regulation of pH"/>
    <property type="evidence" value="ECO:0007669"/>
    <property type="project" value="UniProtKB-UniRule"/>
</dbReference>
<feature type="transmembrane region" description="Helical" evidence="11">
    <location>
        <begin position="405"/>
        <end position="424"/>
    </location>
</feature>
<feature type="transmembrane region" description="Helical" evidence="11">
    <location>
        <begin position="126"/>
        <end position="145"/>
    </location>
</feature>
<feature type="transmembrane region" description="Helical" evidence="11">
    <location>
        <begin position="42"/>
        <end position="67"/>
    </location>
</feature>
<dbReference type="RefSeq" id="WP_124973543.1">
    <property type="nucleotide sequence ID" value="NZ_RQVS01000015.1"/>
</dbReference>
<keyword evidence="14" id="KW-1185">Reference proteome</keyword>
<comment type="function">
    <text evidence="11">Na(+)/H(+) antiporter that extrudes sodium in exchange for external protons.</text>
</comment>